<gene>
    <name evidence="2" type="ORF">Tco_0859292</name>
</gene>
<dbReference type="Proteomes" id="UP001151760">
    <property type="component" value="Unassembled WGS sequence"/>
</dbReference>
<evidence type="ECO:0000313" key="3">
    <source>
        <dbReference type="Proteomes" id="UP001151760"/>
    </source>
</evidence>
<feature type="compositionally biased region" description="Low complexity" evidence="1">
    <location>
        <begin position="363"/>
        <end position="384"/>
    </location>
</feature>
<feature type="compositionally biased region" description="Polar residues" evidence="1">
    <location>
        <begin position="847"/>
        <end position="862"/>
    </location>
</feature>
<evidence type="ECO:0008006" key="4">
    <source>
        <dbReference type="Google" id="ProtNLM"/>
    </source>
</evidence>
<organism evidence="2 3">
    <name type="scientific">Tanacetum coccineum</name>
    <dbReference type="NCBI Taxonomy" id="301880"/>
    <lineage>
        <taxon>Eukaryota</taxon>
        <taxon>Viridiplantae</taxon>
        <taxon>Streptophyta</taxon>
        <taxon>Embryophyta</taxon>
        <taxon>Tracheophyta</taxon>
        <taxon>Spermatophyta</taxon>
        <taxon>Magnoliopsida</taxon>
        <taxon>eudicotyledons</taxon>
        <taxon>Gunneridae</taxon>
        <taxon>Pentapetalae</taxon>
        <taxon>asterids</taxon>
        <taxon>campanulids</taxon>
        <taxon>Asterales</taxon>
        <taxon>Asteraceae</taxon>
        <taxon>Asteroideae</taxon>
        <taxon>Anthemideae</taxon>
        <taxon>Anthemidinae</taxon>
        <taxon>Tanacetum</taxon>
    </lineage>
</organism>
<sequence>MSSITAQQTKLDLKLVPKEKRLAIRKCNGRINPDKTQREPTFQVVLDALALTPCYSAFLITADVPEVYMHQVEGQDFDALPTDEEIVTFLTKLGHIGEIHSLNDVVVDQMHQPWRTFTALINRSLSGKTTGLDKLRLSRAQILWGMYYKKNVDYVDLLWEDFIYQIDNRAFKKQDKMYYPRFTKVIIYHFLTQDKTVSWRNRIGMHTSKDEYVINTLRFVSARETTQIYGAKLPKSLTSPAMKESKAYKMYIGFATGAVPPKVARKFKKASPSKKDLSQSLVPIEDAPKPAKEKVSAKTTAKRSSGVVIRDTPVESSSKRKEKVDVSRGKGIELLSEVALTEETQFEEVRRKSRRDFHRTRPSGSGVVTKKSPSSTKAKPSIASEGTGDKPGVPDVTEEESSKSEAESWGKYEDNSNDDQESSSEAGDQDHDSDEDSDEENSQSDKEKEVDSEHETDENDSSSESDNEDENEDDEDDKEDEEDELVKTLSDDEKDTKDESKVEEKAKGDDEEKMDYTTSLLYDDVNIGQNEPVDTDEGVTQKEGTKADENLEISLDIDDAHVTLTKTEVPVTSSSRSSDLASQFLNFSNIPHTDAEIISPMDIPVHHEAPINQTTTLHKVPVTVITKSSPIYTTVISQSVPSSAHPPPQSTSTPPPITKAQRSQPDLTNFASVTALVDEHLDARLGATRDKFMNYLAESISTRITEQVKIQLPQILPSEAVATLTEFELKKILIEKMEKSESYLAAPEHRECYDGLRKSYDLDQTLFSTYSQKMKTSKDAESTRGPTTKASKSSSSKGKEPQSKAFGKSVQEEEQEFETEDSDMPQDQGNMGDATEEPKTKVGSKSDWFTKSKQPQEPTDPD</sequence>
<feature type="compositionally biased region" description="Acidic residues" evidence="1">
    <location>
        <begin position="812"/>
        <end position="824"/>
    </location>
</feature>
<feature type="compositionally biased region" description="Acidic residues" evidence="1">
    <location>
        <begin position="431"/>
        <end position="442"/>
    </location>
</feature>
<feature type="region of interest" description="Disordered" evidence="1">
    <location>
        <begin position="342"/>
        <end position="515"/>
    </location>
</feature>
<feature type="compositionally biased region" description="Basic residues" evidence="1">
    <location>
        <begin position="351"/>
        <end position="361"/>
    </location>
</feature>
<reference evidence="2" key="2">
    <citation type="submission" date="2022-01" db="EMBL/GenBank/DDBJ databases">
        <authorList>
            <person name="Yamashiro T."/>
            <person name="Shiraishi A."/>
            <person name="Satake H."/>
            <person name="Nakayama K."/>
        </authorList>
    </citation>
    <scope>NUCLEOTIDE SEQUENCE</scope>
</reference>
<feature type="compositionally biased region" description="Basic and acidic residues" evidence="1">
    <location>
        <begin position="400"/>
        <end position="414"/>
    </location>
</feature>
<accession>A0ABQ5BBN1</accession>
<comment type="caution">
    <text evidence="2">The sequence shown here is derived from an EMBL/GenBank/DDBJ whole genome shotgun (WGS) entry which is preliminary data.</text>
</comment>
<feature type="compositionally biased region" description="Basic and acidic residues" evidence="1">
    <location>
        <begin position="317"/>
        <end position="327"/>
    </location>
</feature>
<feature type="region of interest" description="Disordered" evidence="1">
    <location>
        <begin position="772"/>
        <end position="862"/>
    </location>
</feature>
<evidence type="ECO:0000313" key="2">
    <source>
        <dbReference type="EMBL" id="GJT12250.1"/>
    </source>
</evidence>
<feature type="compositionally biased region" description="Basic and acidic residues" evidence="1">
    <location>
        <begin position="286"/>
        <end position="296"/>
    </location>
</feature>
<evidence type="ECO:0000256" key="1">
    <source>
        <dbReference type="SAM" id="MobiDB-lite"/>
    </source>
</evidence>
<feature type="region of interest" description="Disordered" evidence="1">
    <location>
        <begin position="638"/>
        <end position="664"/>
    </location>
</feature>
<proteinExistence type="predicted"/>
<reference evidence="2" key="1">
    <citation type="journal article" date="2022" name="Int. J. Mol. Sci.">
        <title>Draft Genome of Tanacetum Coccineum: Genomic Comparison of Closely Related Tanacetum-Family Plants.</title>
        <authorList>
            <person name="Yamashiro T."/>
            <person name="Shiraishi A."/>
            <person name="Nakayama K."/>
            <person name="Satake H."/>
        </authorList>
    </citation>
    <scope>NUCLEOTIDE SEQUENCE</scope>
</reference>
<feature type="region of interest" description="Disordered" evidence="1">
    <location>
        <begin position="270"/>
        <end position="327"/>
    </location>
</feature>
<dbReference type="EMBL" id="BQNB010013132">
    <property type="protein sequence ID" value="GJT12250.1"/>
    <property type="molecule type" value="Genomic_DNA"/>
</dbReference>
<keyword evidence="3" id="KW-1185">Reference proteome</keyword>
<name>A0ABQ5BBN1_9ASTR</name>
<feature type="compositionally biased region" description="Basic and acidic residues" evidence="1">
    <location>
        <begin position="443"/>
        <end position="453"/>
    </location>
</feature>
<feature type="compositionally biased region" description="Basic and acidic residues" evidence="1">
    <location>
        <begin position="485"/>
        <end position="510"/>
    </location>
</feature>
<feature type="compositionally biased region" description="Pro residues" evidence="1">
    <location>
        <begin position="644"/>
        <end position="657"/>
    </location>
</feature>
<feature type="compositionally biased region" description="Acidic residues" evidence="1">
    <location>
        <begin position="454"/>
        <end position="484"/>
    </location>
</feature>
<protein>
    <recommendedName>
        <fullName evidence="4">Aminotransferase-like plant mobile domain-containing protein</fullName>
    </recommendedName>
</protein>